<sequence length="333" mass="36918">MSGDPRDFYYHDPTYRYPNGHYDAPLLPFSSFTDFLQGPTTFDYNPLARAFDFSASSPEAFSSFNCGIPIYGEGVDEGFSSNGDDGCNNNSYQVNTVGNSSISSSSGEAGAEEDSSKGKKGEAGAEEDSGKGKKGAAQGEDGGETSSQKQDKSKKKVEKRPREPRFAFMTKSEVDHLEDGYRWRKYGQKAVKNSPYPRSYYRCTTQKCVVKKRVERSFQDPSVVITTYEGQHNHPLPSTLRGSVAGMLAHHHHSMMLSQPQPSILPPSFPTSEFMIQLPHSHFMNDNQVIDATATSASLYLPNSPSLHQQHQLHPDYGLLQDMLTSAFLKQEL</sequence>
<evidence type="ECO:0000313" key="1">
    <source>
        <dbReference type="EMBL" id="KAI4304460.1"/>
    </source>
</evidence>
<name>A0ACB9L4P5_9MYRT</name>
<reference evidence="2" key="1">
    <citation type="journal article" date="2023" name="Front. Plant Sci.">
        <title>Chromosomal-level genome assembly of Melastoma candidum provides insights into trichome evolution.</title>
        <authorList>
            <person name="Zhong Y."/>
            <person name="Wu W."/>
            <person name="Sun C."/>
            <person name="Zou P."/>
            <person name="Liu Y."/>
            <person name="Dai S."/>
            <person name="Zhou R."/>
        </authorList>
    </citation>
    <scope>NUCLEOTIDE SEQUENCE [LARGE SCALE GENOMIC DNA]</scope>
</reference>
<evidence type="ECO:0000313" key="2">
    <source>
        <dbReference type="Proteomes" id="UP001057402"/>
    </source>
</evidence>
<protein>
    <submittedName>
        <fullName evidence="1">Uncharacterized protein</fullName>
    </submittedName>
</protein>
<organism evidence="1 2">
    <name type="scientific">Melastoma candidum</name>
    <dbReference type="NCBI Taxonomy" id="119954"/>
    <lineage>
        <taxon>Eukaryota</taxon>
        <taxon>Viridiplantae</taxon>
        <taxon>Streptophyta</taxon>
        <taxon>Embryophyta</taxon>
        <taxon>Tracheophyta</taxon>
        <taxon>Spermatophyta</taxon>
        <taxon>Magnoliopsida</taxon>
        <taxon>eudicotyledons</taxon>
        <taxon>Gunneridae</taxon>
        <taxon>Pentapetalae</taxon>
        <taxon>rosids</taxon>
        <taxon>malvids</taxon>
        <taxon>Myrtales</taxon>
        <taxon>Melastomataceae</taxon>
        <taxon>Melastomatoideae</taxon>
        <taxon>Melastomateae</taxon>
        <taxon>Melastoma</taxon>
    </lineage>
</organism>
<accession>A0ACB9L4P5</accession>
<keyword evidence="2" id="KW-1185">Reference proteome</keyword>
<dbReference type="Proteomes" id="UP001057402">
    <property type="component" value="Chromosome 12"/>
</dbReference>
<proteinExistence type="predicted"/>
<comment type="caution">
    <text evidence="1">The sequence shown here is derived from an EMBL/GenBank/DDBJ whole genome shotgun (WGS) entry which is preliminary data.</text>
</comment>
<gene>
    <name evidence="1" type="ORF">MLD38_039965</name>
</gene>
<dbReference type="EMBL" id="CM042891">
    <property type="protein sequence ID" value="KAI4304460.1"/>
    <property type="molecule type" value="Genomic_DNA"/>
</dbReference>